<protein>
    <submittedName>
        <fullName evidence="1">Acyl carrier protein</fullName>
    </submittedName>
</protein>
<organism evidence="1 2">
    <name type="scientific">Maritimibacter alkaliphilus HTCC2654</name>
    <dbReference type="NCBI Taxonomy" id="314271"/>
    <lineage>
        <taxon>Bacteria</taxon>
        <taxon>Pseudomonadati</taxon>
        <taxon>Pseudomonadota</taxon>
        <taxon>Alphaproteobacteria</taxon>
        <taxon>Rhodobacterales</taxon>
        <taxon>Roseobacteraceae</taxon>
        <taxon>Maritimibacter</taxon>
    </lineage>
</organism>
<keyword evidence="2" id="KW-1185">Reference proteome</keyword>
<name>A3VAJ5_9RHOB</name>
<dbReference type="HOGENOM" id="CLU_3185565_0_0_5"/>
<dbReference type="Proteomes" id="UP000002931">
    <property type="component" value="Unassembled WGS sequence"/>
</dbReference>
<accession>A3VAJ5</accession>
<dbReference type="EMBL" id="AAMT01000001">
    <property type="protein sequence ID" value="EAQ14936.1"/>
    <property type="molecule type" value="Genomic_DNA"/>
</dbReference>
<evidence type="ECO:0000313" key="2">
    <source>
        <dbReference type="Proteomes" id="UP000002931"/>
    </source>
</evidence>
<evidence type="ECO:0000313" key="1">
    <source>
        <dbReference type="EMBL" id="EAQ14936.1"/>
    </source>
</evidence>
<reference evidence="1 2" key="1">
    <citation type="journal article" date="2010" name="J. Bacteriol.">
        <title>Genome sequences of Pelagibaca bermudensis HTCC2601T and Maritimibacter alkaliphilus HTCC2654T, the type strains of two marine Roseobacter genera.</title>
        <authorList>
            <person name="Thrash J.C."/>
            <person name="Cho J.C."/>
            <person name="Ferriera S."/>
            <person name="Johnson J."/>
            <person name="Vergin K.L."/>
            <person name="Giovannoni S.J."/>
        </authorList>
    </citation>
    <scope>NUCLEOTIDE SEQUENCE [LARGE SCALE GENOMIC DNA]</scope>
    <source>
        <strain evidence="1 2">HTCC2654</strain>
    </source>
</reference>
<sequence length="46" mass="5330">MILIVVKALGLQLFARQQRQLCLTQVLELMREKRFSFDGFTSRTSG</sequence>
<dbReference type="AlphaFoldDB" id="A3VAJ5"/>
<gene>
    <name evidence="1" type="ORF">RB2654_20173</name>
</gene>
<proteinExistence type="predicted"/>
<comment type="caution">
    <text evidence="1">The sequence shown here is derived from an EMBL/GenBank/DDBJ whole genome shotgun (WGS) entry which is preliminary data.</text>
</comment>